<reference evidence="5 6" key="1">
    <citation type="submission" date="2018-05" db="EMBL/GenBank/DDBJ databases">
        <title>Acuticoccus sediminis sp. nov., isolated from deep-sea sediment of Indian Ocean.</title>
        <authorList>
            <person name="Liu X."/>
            <person name="Lai Q."/>
            <person name="Du Y."/>
            <person name="Sun F."/>
            <person name="Zhang X."/>
            <person name="Wang S."/>
            <person name="Shao Z."/>
        </authorList>
    </citation>
    <scope>NUCLEOTIDE SEQUENCE [LARGE SCALE GENOMIC DNA]</scope>
    <source>
        <strain evidence="5 6">PTG4-2</strain>
    </source>
</reference>
<dbReference type="CDD" id="cd02440">
    <property type="entry name" value="AdoMet_MTases"/>
    <property type="match status" value="1"/>
</dbReference>
<evidence type="ECO:0000256" key="2">
    <source>
        <dbReference type="ARBA" id="ARBA00022679"/>
    </source>
</evidence>
<dbReference type="Pfam" id="PF08241">
    <property type="entry name" value="Methyltransf_11"/>
    <property type="match status" value="1"/>
</dbReference>
<sequence length="269" mass="29015">MDQESLSKLKTALHFVWNSGDYETVARTLEPGAAAFFDRLAVGPGDRILDVACGTGQIALPAARAGAKVTGLDLSENNIEKANALVHAGGLEVKLDAGDVEDMPYKDETFDLTVSLIGAMFAPRPERAAAEMLRVTRPGGRLVMGNWADGGFIASFFAALAKYAPMPDIPSPLLWGDEATVRDRFAKGVASLALSRHPYRIEYGTPVPETVEHYFNDFGPSMVAVADLDPDDREDLREDLEALFTRHNIGTAEAVVIEAELLDVVAVRA</sequence>
<comment type="caution">
    <text evidence="5">The sequence shown here is derived from an EMBL/GenBank/DDBJ whole genome shotgun (WGS) entry which is preliminary data.</text>
</comment>
<accession>A0A8B2NMJ6</accession>
<dbReference type="Proteomes" id="UP000249590">
    <property type="component" value="Unassembled WGS sequence"/>
</dbReference>
<keyword evidence="6" id="KW-1185">Reference proteome</keyword>
<dbReference type="SUPFAM" id="SSF53335">
    <property type="entry name" value="S-adenosyl-L-methionine-dependent methyltransferases"/>
    <property type="match status" value="1"/>
</dbReference>
<dbReference type="PANTHER" id="PTHR43464">
    <property type="entry name" value="METHYLTRANSFERASE"/>
    <property type="match status" value="1"/>
</dbReference>
<dbReference type="OrthoDB" id="8153637at2"/>
<evidence type="ECO:0000256" key="1">
    <source>
        <dbReference type="ARBA" id="ARBA00022603"/>
    </source>
</evidence>
<dbReference type="Gene3D" id="3.40.50.150">
    <property type="entry name" value="Vaccinia Virus protein VP39"/>
    <property type="match status" value="1"/>
</dbReference>
<dbReference type="GO" id="GO:0008757">
    <property type="term" value="F:S-adenosylmethionine-dependent methyltransferase activity"/>
    <property type="evidence" value="ECO:0007669"/>
    <property type="project" value="InterPro"/>
</dbReference>
<organism evidence="5 6">
    <name type="scientific">Acuticoccus sediminis</name>
    <dbReference type="NCBI Taxonomy" id="2184697"/>
    <lineage>
        <taxon>Bacteria</taxon>
        <taxon>Pseudomonadati</taxon>
        <taxon>Pseudomonadota</taxon>
        <taxon>Alphaproteobacteria</taxon>
        <taxon>Hyphomicrobiales</taxon>
        <taxon>Amorphaceae</taxon>
        <taxon>Acuticoccus</taxon>
    </lineage>
</organism>
<evidence type="ECO:0000259" key="4">
    <source>
        <dbReference type="Pfam" id="PF08241"/>
    </source>
</evidence>
<feature type="domain" description="Methyltransferase type 11" evidence="4">
    <location>
        <begin position="49"/>
        <end position="144"/>
    </location>
</feature>
<keyword evidence="2 5" id="KW-0808">Transferase</keyword>
<name>A0A8B2NMJ6_9HYPH</name>
<dbReference type="EMBL" id="QHHQ01000004">
    <property type="protein sequence ID" value="RAH99840.1"/>
    <property type="molecule type" value="Genomic_DNA"/>
</dbReference>
<evidence type="ECO:0000313" key="5">
    <source>
        <dbReference type="EMBL" id="RAH99840.1"/>
    </source>
</evidence>
<dbReference type="GO" id="GO:0032259">
    <property type="term" value="P:methylation"/>
    <property type="evidence" value="ECO:0007669"/>
    <property type="project" value="UniProtKB-KW"/>
</dbReference>
<dbReference type="PANTHER" id="PTHR43464:SF19">
    <property type="entry name" value="UBIQUINONE BIOSYNTHESIS O-METHYLTRANSFERASE, MITOCHONDRIAL"/>
    <property type="match status" value="1"/>
</dbReference>
<proteinExistence type="predicted"/>
<dbReference type="RefSeq" id="WP_111348155.1">
    <property type="nucleotide sequence ID" value="NZ_QHHQ01000004.1"/>
</dbReference>
<evidence type="ECO:0000256" key="3">
    <source>
        <dbReference type="ARBA" id="ARBA00022691"/>
    </source>
</evidence>
<protein>
    <submittedName>
        <fullName evidence="5">SAM-dependent methyltransferase</fullName>
    </submittedName>
</protein>
<gene>
    <name evidence="5" type="ORF">DLJ53_18975</name>
</gene>
<dbReference type="InterPro" id="IPR029063">
    <property type="entry name" value="SAM-dependent_MTases_sf"/>
</dbReference>
<keyword evidence="1 5" id="KW-0489">Methyltransferase</keyword>
<dbReference type="InterPro" id="IPR013216">
    <property type="entry name" value="Methyltransf_11"/>
</dbReference>
<dbReference type="AlphaFoldDB" id="A0A8B2NMJ6"/>
<keyword evidence="3" id="KW-0949">S-adenosyl-L-methionine</keyword>
<evidence type="ECO:0000313" key="6">
    <source>
        <dbReference type="Proteomes" id="UP000249590"/>
    </source>
</evidence>